<proteinExistence type="predicted"/>
<reference evidence="1 2" key="1">
    <citation type="submission" date="2021-01" db="EMBL/GenBank/DDBJ databases">
        <title>Carboxyliciviraga sp.nov., isolated from coastal sediments.</title>
        <authorList>
            <person name="Lu D."/>
            <person name="Zhang T."/>
        </authorList>
    </citation>
    <scope>NUCLEOTIDE SEQUENCE [LARGE SCALE GENOMIC DNA]</scope>
    <source>
        <strain evidence="1 2">N1Y132</strain>
    </source>
</reference>
<keyword evidence="2" id="KW-1185">Reference proteome</keyword>
<gene>
    <name evidence="1" type="ORF">JIV24_15365</name>
</gene>
<evidence type="ECO:0008006" key="3">
    <source>
        <dbReference type="Google" id="ProtNLM"/>
    </source>
</evidence>
<accession>A0ABS1HM24</accession>
<dbReference type="Proteomes" id="UP000605676">
    <property type="component" value="Unassembled WGS sequence"/>
</dbReference>
<dbReference type="RefSeq" id="WP_200465951.1">
    <property type="nucleotide sequence ID" value="NZ_JAENRR010000040.1"/>
</dbReference>
<organism evidence="1 2">
    <name type="scientific">Carboxylicivirga marina</name>
    <dbReference type="NCBI Taxonomy" id="2800988"/>
    <lineage>
        <taxon>Bacteria</taxon>
        <taxon>Pseudomonadati</taxon>
        <taxon>Bacteroidota</taxon>
        <taxon>Bacteroidia</taxon>
        <taxon>Marinilabiliales</taxon>
        <taxon>Marinilabiliaceae</taxon>
        <taxon>Carboxylicivirga</taxon>
    </lineage>
</organism>
<comment type="caution">
    <text evidence="1">The sequence shown here is derived from an EMBL/GenBank/DDBJ whole genome shotgun (WGS) entry which is preliminary data.</text>
</comment>
<dbReference type="EMBL" id="JAENRR010000040">
    <property type="protein sequence ID" value="MBK3518725.1"/>
    <property type="molecule type" value="Genomic_DNA"/>
</dbReference>
<evidence type="ECO:0000313" key="2">
    <source>
        <dbReference type="Proteomes" id="UP000605676"/>
    </source>
</evidence>
<name>A0ABS1HM24_9BACT</name>
<sequence length="94" mass="10843">MTKKSFTGGLDLLLQGSKKNIESEKKADKDKKQAKTTKATYYLDSQLLEKTKIIAFFERESISDIITQALNEYVSTYSDMKQAEKQYAKKHQKQ</sequence>
<protein>
    <recommendedName>
        <fullName evidence="3">CopG family transcriptional regulator</fullName>
    </recommendedName>
</protein>
<evidence type="ECO:0000313" key="1">
    <source>
        <dbReference type="EMBL" id="MBK3518725.1"/>
    </source>
</evidence>